<dbReference type="HOGENOM" id="CLU_2823558_0_0_9"/>
<dbReference type="Proteomes" id="UP000011728">
    <property type="component" value="Chromosome"/>
</dbReference>
<protein>
    <submittedName>
        <fullName evidence="1">Uncharacterized protein</fullName>
    </submittedName>
</protein>
<accession>M1MKM1</accession>
<dbReference type="KEGG" id="csr:Cspa_c15910"/>
<sequence length="66" mass="7760">MTIEYIVEKMIDVYKGKNFIDTEVGYILISIYEYLCTPNLQNSREILNNVSSQFQTYLRMLVEVDG</sequence>
<keyword evidence="2" id="KW-1185">Reference proteome</keyword>
<dbReference type="PATRIC" id="fig|931276.5.peg.1557"/>
<proteinExistence type="predicted"/>
<evidence type="ECO:0000313" key="1">
    <source>
        <dbReference type="EMBL" id="AGF55361.1"/>
    </source>
</evidence>
<dbReference type="RefSeq" id="WP_015391683.1">
    <property type="nucleotide sequence ID" value="NC_020291.1"/>
</dbReference>
<dbReference type="AlphaFoldDB" id="M1MKM1"/>
<organism evidence="1 2">
    <name type="scientific">Clostridium saccharoperbutylacetonicum N1-4(HMT)</name>
    <dbReference type="NCBI Taxonomy" id="931276"/>
    <lineage>
        <taxon>Bacteria</taxon>
        <taxon>Bacillati</taxon>
        <taxon>Bacillota</taxon>
        <taxon>Clostridia</taxon>
        <taxon>Eubacteriales</taxon>
        <taxon>Clostridiaceae</taxon>
        <taxon>Clostridium</taxon>
    </lineage>
</organism>
<reference evidence="1 2" key="1">
    <citation type="submission" date="2013-02" db="EMBL/GenBank/DDBJ databases">
        <title>Genome sequence of Clostridium saccharoperbutylacetonicum N1-4(HMT).</title>
        <authorList>
            <person name="Poehlein A."/>
            <person name="Daniel R."/>
        </authorList>
    </citation>
    <scope>NUCLEOTIDE SEQUENCE [LARGE SCALE GENOMIC DNA]</scope>
    <source>
        <strain evidence="2">N1-4(HMT)</strain>
    </source>
</reference>
<dbReference type="EMBL" id="CP004121">
    <property type="protein sequence ID" value="AGF55361.1"/>
    <property type="molecule type" value="Genomic_DNA"/>
</dbReference>
<evidence type="ECO:0000313" key="2">
    <source>
        <dbReference type="Proteomes" id="UP000011728"/>
    </source>
</evidence>
<gene>
    <name evidence="1" type="ORF">Cspa_c15910</name>
</gene>
<name>M1MKM1_9CLOT</name>